<dbReference type="KEGG" id="mnu:NCTC10166_00053"/>
<accession>A0A449A4D3</accession>
<name>A0A449A4D3_9BACT</name>
<keyword evidence="2" id="KW-1185">Reference proteome</keyword>
<sequence>MQTKKNFNYDFSDYNDSFIATLKKNHEKYF</sequence>
<evidence type="ECO:0000313" key="2">
    <source>
        <dbReference type="Proteomes" id="UP000289440"/>
    </source>
</evidence>
<dbReference type="Proteomes" id="UP000289440">
    <property type="component" value="Chromosome"/>
</dbReference>
<proteinExistence type="predicted"/>
<dbReference type="EMBL" id="LR214951">
    <property type="protein sequence ID" value="VEU59099.1"/>
    <property type="molecule type" value="Genomic_DNA"/>
</dbReference>
<protein>
    <submittedName>
        <fullName evidence="1">Uncharacterized protein</fullName>
    </submittedName>
</protein>
<dbReference type="AlphaFoldDB" id="A0A449A4D3"/>
<reference evidence="1 2" key="1">
    <citation type="submission" date="2019-01" db="EMBL/GenBank/DDBJ databases">
        <authorList>
            <consortium name="Pathogen Informatics"/>
        </authorList>
    </citation>
    <scope>NUCLEOTIDE SEQUENCE [LARGE SCALE GENOMIC DNA]</scope>
    <source>
        <strain evidence="1 2">NCTC10166</strain>
    </source>
</reference>
<gene>
    <name evidence="1" type="ORF">NCTC10166_00053</name>
</gene>
<evidence type="ECO:0000313" key="1">
    <source>
        <dbReference type="EMBL" id="VEU59099.1"/>
    </source>
</evidence>
<organism evidence="1 2">
    <name type="scientific">Mesomycoplasma neurolyticum</name>
    <dbReference type="NCBI Taxonomy" id="2120"/>
    <lineage>
        <taxon>Bacteria</taxon>
        <taxon>Bacillati</taxon>
        <taxon>Mycoplasmatota</taxon>
        <taxon>Mycoplasmoidales</taxon>
        <taxon>Metamycoplasmataceae</taxon>
        <taxon>Mesomycoplasma</taxon>
    </lineage>
</organism>